<dbReference type="EMBL" id="LMXB01000086">
    <property type="protein sequence ID" value="KUO16541.1"/>
    <property type="molecule type" value="Genomic_DNA"/>
</dbReference>
<protein>
    <submittedName>
        <fullName evidence="1">Uncharacterized protein</fullName>
    </submittedName>
</protein>
<evidence type="ECO:0000313" key="2">
    <source>
        <dbReference type="Proteomes" id="UP000053260"/>
    </source>
</evidence>
<reference evidence="1 2" key="1">
    <citation type="submission" date="2015-10" db="EMBL/GenBank/DDBJ databases">
        <title>Draft genome sequence of Streptomyces sp. RV15, isolated from a marine sponge.</title>
        <authorList>
            <person name="Ruckert C."/>
            <person name="Abdelmohsen U.R."/>
            <person name="Winkler A."/>
            <person name="Hentschel U."/>
            <person name="Kalinowski J."/>
            <person name="Kampfer P."/>
            <person name="Glaeser S."/>
        </authorList>
    </citation>
    <scope>NUCLEOTIDE SEQUENCE [LARGE SCALE GENOMIC DNA]</scope>
    <source>
        <strain evidence="1 2">RV15</strain>
    </source>
</reference>
<organism evidence="1 2">
    <name type="scientific">Streptomyces dysideae</name>
    <dbReference type="NCBI Taxonomy" id="909626"/>
    <lineage>
        <taxon>Bacteria</taxon>
        <taxon>Bacillati</taxon>
        <taxon>Actinomycetota</taxon>
        <taxon>Actinomycetes</taxon>
        <taxon>Kitasatosporales</taxon>
        <taxon>Streptomycetaceae</taxon>
        <taxon>Streptomyces</taxon>
    </lineage>
</organism>
<evidence type="ECO:0000313" key="1">
    <source>
        <dbReference type="EMBL" id="KUO16541.1"/>
    </source>
</evidence>
<gene>
    <name evidence="1" type="ORF">AQJ91_35220</name>
</gene>
<dbReference type="Proteomes" id="UP000053260">
    <property type="component" value="Unassembled WGS sequence"/>
</dbReference>
<proteinExistence type="predicted"/>
<accession>A0A101UTJ9</accession>
<dbReference type="AlphaFoldDB" id="A0A101UTJ9"/>
<sequence length="89" mass="9574">MVSGSSTVCGSLARAFLGSMWVRNPPCGLRFSTRVRRLNSTSSAVSRHPSLKVTPFLIRTVQSVASALGPKGCALPPGRRAARHAEMWH</sequence>
<keyword evidence="2" id="KW-1185">Reference proteome</keyword>
<dbReference type="STRING" id="909626.AQJ91_35220"/>
<comment type="caution">
    <text evidence="1">The sequence shown here is derived from an EMBL/GenBank/DDBJ whole genome shotgun (WGS) entry which is preliminary data.</text>
</comment>
<name>A0A101UTJ9_9ACTN</name>